<feature type="domain" description="NADP-dependent oxidoreductase" evidence="2">
    <location>
        <begin position="16"/>
        <end position="321"/>
    </location>
</feature>
<dbReference type="EMBL" id="SLWS01000001">
    <property type="protein sequence ID" value="TCO64776.1"/>
    <property type="molecule type" value="Genomic_DNA"/>
</dbReference>
<dbReference type="SUPFAM" id="SSF51430">
    <property type="entry name" value="NAD(P)-linked oxidoreductase"/>
    <property type="match status" value="1"/>
</dbReference>
<dbReference type="InterPro" id="IPR036812">
    <property type="entry name" value="NAD(P)_OxRdtase_dom_sf"/>
</dbReference>
<organism evidence="3 4">
    <name type="scientific">Actinocrispum wychmicini</name>
    <dbReference type="NCBI Taxonomy" id="1213861"/>
    <lineage>
        <taxon>Bacteria</taxon>
        <taxon>Bacillati</taxon>
        <taxon>Actinomycetota</taxon>
        <taxon>Actinomycetes</taxon>
        <taxon>Pseudonocardiales</taxon>
        <taxon>Pseudonocardiaceae</taxon>
        <taxon>Actinocrispum</taxon>
    </lineage>
</organism>
<keyword evidence="4" id="KW-1185">Reference proteome</keyword>
<dbReference type="InterPro" id="IPR050523">
    <property type="entry name" value="AKR_Detox_Biosynth"/>
</dbReference>
<reference evidence="3 4" key="1">
    <citation type="submission" date="2019-03" db="EMBL/GenBank/DDBJ databases">
        <title>Genomic Encyclopedia of Type Strains, Phase IV (KMG-IV): sequencing the most valuable type-strain genomes for metagenomic binning, comparative biology and taxonomic classification.</title>
        <authorList>
            <person name="Goeker M."/>
        </authorList>
    </citation>
    <scope>NUCLEOTIDE SEQUENCE [LARGE SCALE GENOMIC DNA]</scope>
    <source>
        <strain evidence="3 4">DSM 45934</strain>
    </source>
</reference>
<dbReference type="RefSeq" id="WP_243726594.1">
    <property type="nucleotide sequence ID" value="NZ_SLWS01000001.1"/>
</dbReference>
<evidence type="ECO:0000256" key="1">
    <source>
        <dbReference type="ARBA" id="ARBA00023002"/>
    </source>
</evidence>
<evidence type="ECO:0000313" key="3">
    <source>
        <dbReference type="EMBL" id="TCO64776.1"/>
    </source>
</evidence>
<dbReference type="PROSITE" id="PS51257">
    <property type="entry name" value="PROKAR_LIPOPROTEIN"/>
    <property type="match status" value="1"/>
</dbReference>
<name>A0A4R2K4N0_9PSEU</name>
<protein>
    <submittedName>
        <fullName evidence="3">Aryl-alcohol dehydrogenase-like predicted oxidoreductase</fullName>
    </submittedName>
</protein>
<gene>
    <name evidence="3" type="ORF">EV192_101559</name>
</gene>
<sequence>MKRVELGRTGQTVSQVSLGCMLMGTSTDPDTSARILDSYLDSGGDFLDTANCYAWWTGPTATGDESEELLGRLLAGRRDKVFLATKAGGRITDLAGARTATNWEIWQSYFEGAGADTIRRGIDDSLRRLNTDHVDLYYVHVDDMATPLEETLAALDEIVRAGKVRYIGWSNVRTWRLERIRGLAEQHGWPKPVAVQQRHSYLRPVAGTDLTSFVGDEMLHWLRANEDVSLVPYSPILAGLYEDPARRTQDSVWQHYAGADSEARLANVAKVAGELGVTGSQVVLAWLRHQGAIPIIGPRTWEFWEAYRPAFDLTLSAEHLALLGD</sequence>
<dbReference type="AlphaFoldDB" id="A0A4R2K4N0"/>
<dbReference type="PANTHER" id="PTHR43364">
    <property type="entry name" value="NADH-SPECIFIC METHYLGLYOXAL REDUCTASE-RELATED"/>
    <property type="match status" value="1"/>
</dbReference>
<comment type="caution">
    <text evidence="3">The sequence shown here is derived from an EMBL/GenBank/DDBJ whole genome shotgun (WGS) entry which is preliminary data.</text>
</comment>
<dbReference type="Proteomes" id="UP000295680">
    <property type="component" value="Unassembled WGS sequence"/>
</dbReference>
<dbReference type="InterPro" id="IPR023210">
    <property type="entry name" value="NADP_OxRdtase_dom"/>
</dbReference>
<dbReference type="Gene3D" id="3.20.20.100">
    <property type="entry name" value="NADP-dependent oxidoreductase domain"/>
    <property type="match status" value="1"/>
</dbReference>
<accession>A0A4R2K4N0</accession>
<dbReference type="GO" id="GO:0005829">
    <property type="term" value="C:cytosol"/>
    <property type="evidence" value="ECO:0007669"/>
    <property type="project" value="TreeGrafter"/>
</dbReference>
<proteinExistence type="predicted"/>
<dbReference type="Pfam" id="PF00248">
    <property type="entry name" value="Aldo_ket_red"/>
    <property type="match status" value="1"/>
</dbReference>
<evidence type="ECO:0000313" key="4">
    <source>
        <dbReference type="Proteomes" id="UP000295680"/>
    </source>
</evidence>
<dbReference type="GO" id="GO:0016491">
    <property type="term" value="F:oxidoreductase activity"/>
    <property type="evidence" value="ECO:0007669"/>
    <property type="project" value="UniProtKB-KW"/>
</dbReference>
<dbReference type="PANTHER" id="PTHR43364:SF4">
    <property type="entry name" value="NAD(P)-LINKED OXIDOREDUCTASE SUPERFAMILY PROTEIN"/>
    <property type="match status" value="1"/>
</dbReference>
<evidence type="ECO:0000259" key="2">
    <source>
        <dbReference type="Pfam" id="PF00248"/>
    </source>
</evidence>
<keyword evidence="1" id="KW-0560">Oxidoreductase</keyword>